<reference evidence="1 2" key="1">
    <citation type="submission" date="2018-06" db="EMBL/GenBank/DDBJ databases">
        <authorList>
            <consortium name="Pathogen Informatics"/>
            <person name="Doyle S."/>
        </authorList>
    </citation>
    <scope>NUCLEOTIDE SEQUENCE [LARGE SCALE GENOMIC DNA]</scope>
    <source>
        <strain evidence="1 2">NCTC9177</strain>
    </source>
</reference>
<organism evidence="1 2">
    <name type="scientific">Klebsiella variicola</name>
    <dbReference type="NCBI Taxonomy" id="244366"/>
    <lineage>
        <taxon>Bacteria</taxon>
        <taxon>Pseudomonadati</taxon>
        <taxon>Pseudomonadota</taxon>
        <taxon>Gammaproteobacteria</taxon>
        <taxon>Enterobacterales</taxon>
        <taxon>Enterobacteriaceae</taxon>
        <taxon>Klebsiella/Raoultella group</taxon>
        <taxon>Klebsiella</taxon>
        <taxon>Klebsiella pneumoniae complex</taxon>
    </lineage>
</organism>
<dbReference type="Proteomes" id="UP000254545">
    <property type="component" value="Unassembled WGS sequence"/>
</dbReference>
<sequence>MQRGKLAADSRQVLAEIIHSHLALMLAGHQQQMLKAQVADRGALAGNLGGIQRLALNAIAH</sequence>
<name>A0A7H4MB45_KLEVA</name>
<evidence type="ECO:0000313" key="1">
    <source>
        <dbReference type="EMBL" id="STS87545.1"/>
    </source>
</evidence>
<evidence type="ECO:0000313" key="2">
    <source>
        <dbReference type="Proteomes" id="UP000254545"/>
    </source>
</evidence>
<accession>A0A7H4MB45</accession>
<gene>
    <name evidence="1" type="ORF">NCTC9177_01360</name>
</gene>
<dbReference type="AlphaFoldDB" id="A0A7H4MB45"/>
<comment type="caution">
    <text evidence="1">The sequence shown here is derived from an EMBL/GenBank/DDBJ whole genome shotgun (WGS) entry which is preliminary data.</text>
</comment>
<protein>
    <submittedName>
        <fullName evidence="1">Uncharacterized protein</fullName>
    </submittedName>
</protein>
<dbReference type="EMBL" id="UGKR01000003">
    <property type="protein sequence ID" value="STS87545.1"/>
    <property type="molecule type" value="Genomic_DNA"/>
</dbReference>
<proteinExistence type="predicted"/>